<comment type="caution">
    <text evidence="4">The sequence shown here is derived from an EMBL/GenBank/DDBJ whole genome shotgun (WGS) entry which is preliminary data.</text>
</comment>
<dbReference type="PANTHER" id="PTHR44591:SF3">
    <property type="entry name" value="RESPONSE REGULATORY DOMAIN-CONTAINING PROTEIN"/>
    <property type="match status" value="1"/>
</dbReference>
<evidence type="ECO:0000256" key="1">
    <source>
        <dbReference type="ARBA" id="ARBA00022553"/>
    </source>
</evidence>
<dbReference type="InterPro" id="IPR011006">
    <property type="entry name" value="CheY-like_superfamily"/>
</dbReference>
<dbReference type="CDD" id="cd17535">
    <property type="entry name" value="REC_NarL-like"/>
    <property type="match status" value="1"/>
</dbReference>
<name>A0A318JJH5_9BURK</name>
<sequence length="127" mass="14026">MDKKNVKILLVDDNDVTREVLRVILRNEGYNVVGEATDGGTGLELALKLKPDLILLDIVMPKISGTEILPRIRELLPDARVLMVTANKDQETITEVVKNGIHGYILKPFNAQKIIGTVEAVVAKINK</sequence>
<feature type="modified residue" description="4-aspartylphosphate" evidence="2">
    <location>
        <position position="57"/>
    </location>
</feature>
<dbReference type="SUPFAM" id="SSF52172">
    <property type="entry name" value="CheY-like"/>
    <property type="match status" value="1"/>
</dbReference>
<evidence type="ECO:0000313" key="4">
    <source>
        <dbReference type="EMBL" id="PXX43924.1"/>
    </source>
</evidence>
<evidence type="ECO:0000256" key="2">
    <source>
        <dbReference type="PROSITE-ProRule" id="PRU00169"/>
    </source>
</evidence>
<dbReference type="Gene3D" id="3.40.50.2300">
    <property type="match status" value="1"/>
</dbReference>
<dbReference type="RefSeq" id="WP_110255198.1">
    <property type="nucleotide sequence ID" value="NZ_QJKB01000003.1"/>
</dbReference>
<dbReference type="PROSITE" id="PS50110">
    <property type="entry name" value="RESPONSE_REGULATORY"/>
    <property type="match status" value="1"/>
</dbReference>
<dbReference type="Pfam" id="PF00072">
    <property type="entry name" value="Response_reg"/>
    <property type="match status" value="1"/>
</dbReference>
<gene>
    <name evidence="4" type="ORF">DFR42_103192</name>
</gene>
<dbReference type="OrthoDB" id="9793549at2"/>
<accession>A0A318JJH5</accession>
<dbReference type="Proteomes" id="UP000247792">
    <property type="component" value="Unassembled WGS sequence"/>
</dbReference>
<evidence type="ECO:0000259" key="3">
    <source>
        <dbReference type="PROSITE" id="PS50110"/>
    </source>
</evidence>
<dbReference type="AlphaFoldDB" id="A0A318JJH5"/>
<feature type="domain" description="Response regulatory" evidence="3">
    <location>
        <begin position="7"/>
        <end position="122"/>
    </location>
</feature>
<dbReference type="InterPro" id="IPR058245">
    <property type="entry name" value="NreC/VraR/RcsB-like_REC"/>
</dbReference>
<organism evidence="4 5">
    <name type="scientific">Undibacterium pigrum</name>
    <dbReference type="NCBI Taxonomy" id="401470"/>
    <lineage>
        <taxon>Bacteria</taxon>
        <taxon>Pseudomonadati</taxon>
        <taxon>Pseudomonadota</taxon>
        <taxon>Betaproteobacteria</taxon>
        <taxon>Burkholderiales</taxon>
        <taxon>Oxalobacteraceae</taxon>
        <taxon>Undibacterium</taxon>
    </lineage>
</organism>
<dbReference type="InterPro" id="IPR001789">
    <property type="entry name" value="Sig_transdc_resp-reg_receiver"/>
</dbReference>
<dbReference type="PANTHER" id="PTHR44591">
    <property type="entry name" value="STRESS RESPONSE REGULATOR PROTEIN 1"/>
    <property type="match status" value="1"/>
</dbReference>
<reference evidence="4 5" key="1">
    <citation type="submission" date="2018-05" db="EMBL/GenBank/DDBJ databases">
        <title>Genomic Encyclopedia of Type Strains, Phase IV (KMG-IV): sequencing the most valuable type-strain genomes for metagenomic binning, comparative biology and taxonomic classification.</title>
        <authorList>
            <person name="Goeker M."/>
        </authorList>
    </citation>
    <scope>NUCLEOTIDE SEQUENCE [LARGE SCALE GENOMIC DNA]</scope>
    <source>
        <strain evidence="4 5">DSM 19792</strain>
    </source>
</reference>
<dbReference type="InterPro" id="IPR050595">
    <property type="entry name" value="Bact_response_regulator"/>
</dbReference>
<evidence type="ECO:0000313" key="5">
    <source>
        <dbReference type="Proteomes" id="UP000247792"/>
    </source>
</evidence>
<dbReference type="SMART" id="SM00448">
    <property type="entry name" value="REC"/>
    <property type="match status" value="1"/>
</dbReference>
<dbReference type="EMBL" id="QJKB01000003">
    <property type="protein sequence ID" value="PXX43924.1"/>
    <property type="molecule type" value="Genomic_DNA"/>
</dbReference>
<protein>
    <submittedName>
        <fullName evidence="4">Two-component system chemotaxis response regulator CheY</fullName>
    </submittedName>
</protein>
<proteinExistence type="predicted"/>
<keyword evidence="1 2" id="KW-0597">Phosphoprotein</keyword>
<keyword evidence="5" id="KW-1185">Reference proteome</keyword>
<dbReference type="GO" id="GO:0000160">
    <property type="term" value="P:phosphorelay signal transduction system"/>
    <property type="evidence" value="ECO:0007669"/>
    <property type="project" value="InterPro"/>
</dbReference>